<name>A0A177BUM9_9PLEO</name>
<dbReference type="RefSeq" id="XP_018029211.1">
    <property type="nucleotide sequence ID" value="XM_018179801.1"/>
</dbReference>
<sequence length="329" mass="38378">MANALTQEHIALITWHSLVSRSIKAWDSLHLSALATKPQPAAILQMCTTLDDFLDQSSGVGLHFWFVQLRSAFLRQSKIPKWSRDRLNEYVLLPASPGFVSRQDVFFASHYWTRPDDPDPDRTYLQFVQHELAQQQWSYIWVDWTCAPQAPRTPSEEKYFGKALGMMSGLIRNCGFMYYYEGWRPRLWVLYEIAEYLLTATDSYGAETEDIQVFAQHVCEMKEGSVKDLIEKYGYACEVPGDRVFLLAWLEFLVLLHKLRLGLVKIRSIMDLLTWQPTVEAHKFAMPGGWLELRKFEGVLVYRGHEYCFTPFPHWGMHRPLRKYPQGVE</sequence>
<keyword evidence="2" id="KW-1185">Reference proteome</keyword>
<dbReference type="EMBL" id="KV441564">
    <property type="protein sequence ID" value="OAF98845.1"/>
    <property type="molecule type" value="Genomic_DNA"/>
</dbReference>
<evidence type="ECO:0000313" key="1">
    <source>
        <dbReference type="EMBL" id="OAF98845.1"/>
    </source>
</evidence>
<dbReference type="AlphaFoldDB" id="A0A177BUM9"/>
<dbReference type="GeneID" id="28763287"/>
<dbReference type="OrthoDB" id="2345911at2759"/>
<reference evidence="1 2" key="1">
    <citation type="submission" date="2016-05" db="EMBL/GenBank/DDBJ databases">
        <title>Comparative analysis of secretome profiles of manganese(II)-oxidizing ascomycete fungi.</title>
        <authorList>
            <consortium name="DOE Joint Genome Institute"/>
            <person name="Zeiner C.A."/>
            <person name="Purvine S.O."/>
            <person name="Zink E.M."/>
            <person name="Wu S."/>
            <person name="Pasa-Tolic L."/>
            <person name="Chaput D.L."/>
            <person name="Haridas S."/>
            <person name="Grigoriev I.V."/>
            <person name="Santelli C.M."/>
            <person name="Hansel C.M."/>
        </authorList>
    </citation>
    <scope>NUCLEOTIDE SEQUENCE [LARGE SCALE GENOMIC DNA]</scope>
    <source>
        <strain evidence="1 2">AP3s5-JAC2a</strain>
    </source>
</reference>
<evidence type="ECO:0000313" key="2">
    <source>
        <dbReference type="Proteomes" id="UP000077069"/>
    </source>
</evidence>
<gene>
    <name evidence="1" type="ORF">CC84DRAFT_1169963</name>
</gene>
<accession>A0A177BUM9</accession>
<dbReference type="Proteomes" id="UP000077069">
    <property type="component" value="Unassembled WGS sequence"/>
</dbReference>
<evidence type="ECO:0008006" key="3">
    <source>
        <dbReference type="Google" id="ProtNLM"/>
    </source>
</evidence>
<organism evidence="1 2">
    <name type="scientific">Paraphaeosphaeria sporulosa</name>
    <dbReference type="NCBI Taxonomy" id="1460663"/>
    <lineage>
        <taxon>Eukaryota</taxon>
        <taxon>Fungi</taxon>
        <taxon>Dikarya</taxon>
        <taxon>Ascomycota</taxon>
        <taxon>Pezizomycotina</taxon>
        <taxon>Dothideomycetes</taxon>
        <taxon>Pleosporomycetidae</taxon>
        <taxon>Pleosporales</taxon>
        <taxon>Massarineae</taxon>
        <taxon>Didymosphaeriaceae</taxon>
        <taxon>Paraphaeosphaeria</taxon>
    </lineage>
</organism>
<protein>
    <recommendedName>
        <fullName evidence="3">Heterokaryon incompatibility domain-containing protein</fullName>
    </recommendedName>
</protein>
<proteinExistence type="predicted"/>
<dbReference type="InParanoid" id="A0A177BUM9"/>